<sequence length="273" mass="31598">MVLVKEYRVPLPMSVDEYKIAQLFAVAEVSKHETGGGEGVEVYKNEPYKGEPLIDGGLDEGQYTYKIYHLASRVPRFIQAIAPEGSLEVHEEAWNAYPYCRTILTSPKYMKENFHIIIETNHLPDKGDSQNAHKLDDKMLKSREVVPIDIAFDPVLPNDYKEPEDPQKFHSDKTGRGPLVSNDWVSQADPIMTCYKLVTVYFKWWGLQTRVESFIQGTFKRLFTNLHRQVFCWMDKWHGMTMESIRALEDKTKEELEAQRKTGEIRGTTYVKS</sequence>
<organism evidence="2">
    <name type="scientific">Caligus clemensi</name>
    <name type="common">Sea louse</name>
    <dbReference type="NCBI Taxonomy" id="344056"/>
    <lineage>
        <taxon>Eukaryota</taxon>
        <taxon>Metazoa</taxon>
        <taxon>Ecdysozoa</taxon>
        <taxon>Arthropoda</taxon>
        <taxon>Crustacea</taxon>
        <taxon>Multicrustacea</taxon>
        <taxon>Hexanauplia</taxon>
        <taxon>Copepoda</taxon>
        <taxon>Siphonostomatoida</taxon>
        <taxon>Caligidae</taxon>
        <taxon>Caligus</taxon>
    </lineage>
</organism>
<gene>
    <name evidence="2" type="primary">PIPNB</name>
</gene>
<dbReference type="Pfam" id="PF02121">
    <property type="entry name" value="IP_trans"/>
    <property type="match status" value="1"/>
</dbReference>
<dbReference type="InterPro" id="IPR055261">
    <property type="entry name" value="PI_transfer_N"/>
</dbReference>
<dbReference type="GO" id="GO:0005737">
    <property type="term" value="C:cytoplasm"/>
    <property type="evidence" value="ECO:0007669"/>
    <property type="project" value="TreeGrafter"/>
</dbReference>
<dbReference type="PANTHER" id="PTHR10658">
    <property type="entry name" value="PHOSPHATIDYLINOSITOL TRANSFER PROTEIN"/>
    <property type="match status" value="1"/>
</dbReference>
<evidence type="ECO:0000313" key="2">
    <source>
        <dbReference type="EMBL" id="ACO14881.1"/>
    </source>
</evidence>
<dbReference type="SUPFAM" id="SSF55961">
    <property type="entry name" value="Bet v1-like"/>
    <property type="match status" value="1"/>
</dbReference>
<dbReference type="EMBL" id="BT080457">
    <property type="protein sequence ID" value="ACO14881.1"/>
    <property type="molecule type" value="mRNA"/>
</dbReference>
<dbReference type="InterPro" id="IPR001666">
    <property type="entry name" value="PI_transfer"/>
</dbReference>
<accession>C1C0S8</accession>
<dbReference type="FunFam" id="3.30.530.20:FF:000025">
    <property type="entry name" value="Phosphatidylinositol transfer protein beta"/>
    <property type="match status" value="1"/>
</dbReference>
<dbReference type="GO" id="GO:0031210">
    <property type="term" value="F:phosphatidylcholine binding"/>
    <property type="evidence" value="ECO:0007669"/>
    <property type="project" value="TreeGrafter"/>
</dbReference>
<dbReference type="GO" id="GO:0035091">
    <property type="term" value="F:phosphatidylinositol binding"/>
    <property type="evidence" value="ECO:0007669"/>
    <property type="project" value="TreeGrafter"/>
</dbReference>
<name>C1C0S8_CALCM</name>
<evidence type="ECO:0000259" key="1">
    <source>
        <dbReference type="Pfam" id="PF02121"/>
    </source>
</evidence>
<proteinExistence type="evidence at transcript level"/>
<reference evidence="2" key="1">
    <citation type="submission" date="2009-03" db="EMBL/GenBank/DDBJ databases">
        <title>Caligus clemensi ESTs and full-length cDNAs.</title>
        <authorList>
            <person name="Yasuike M."/>
            <person name="von Schalburg K."/>
            <person name="Cooper G."/>
            <person name="Leong J."/>
            <person name="Jones S.R.M."/>
            <person name="Koop B.F."/>
        </authorList>
    </citation>
    <scope>NUCLEOTIDE SEQUENCE</scope>
    <source>
        <tissue evidence="2">Whole</tissue>
    </source>
</reference>
<dbReference type="Gene3D" id="3.30.530.20">
    <property type="match status" value="1"/>
</dbReference>
<dbReference type="AlphaFoldDB" id="C1C0S8"/>
<dbReference type="GO" id="GO:0008526">
    <property type="term" value="F:phosphatidylinositol transfer activity"/>
    <property type="evidence" value="ECO:0007669"/>
    <property type="project" value="TreeGrafter"/>
</dbReference>
<dbReference type="PANTHER" id="PTHR10658:SF11">
    <property type="entry name" value="VIBRATOR, ISOFORM B"/>
    <property type="match status" value="1"/>
</dbReference>
<dbReference type="InterPro" id="IPR023393">
    <property type="entry name" value="START-like_dom_sf"/>
</dbReference>
<feature type="domain" description="Phosphatidylinositol transfer protein N-terminal" evidence="1">
    <location>
        <begin position="2"/>
        <end position="254"/>
    </location>
</feature>
<protein>
    <submittedName>
        <fullName evidence="2">Phosphatidylinositol transfer protein beta isoform</fullName>
    </submittedName>
</protein>
<dbReference type="GO" id="GO:0008525">
    <property type="term" value="F:phosphatidylcholine transporter activity"/>
    <property type="evidence" value="ECO:0007669"/>
    <property type="project" value="TreeGrafter"/>
</dbReference>
<dbReference type="PRINTS" id="PR00391">
    <property type="entry name" value="PITRANSFER"/>
</dbReference>